<name>A0A972J7D7_9RHOO</name>
<dbReference type="EC" id="2.3.1.16" evidence="8"/>
<sequence length="397" mass="42067">MSQANPNEALILGAVRTPFGRRGGALRETRPDELLATAIEGVLARTGLPGERVDDVLAGCVSQAGEQGANIARQALLIAGLPAEVPGVSMNRMCGSSQFATHAAAQAVAAGDADFAIGCGVESMSRVPMFLDLTLGKGDFRGFDDLHPRLVKRFDIPHQVESAERIADHWQISREEMDEYAIESHRRAEAARAAGLHTEIVPVSGVDKEGAAIRLGHDEGIRAVIDVERMRAMQPVFRQPGEGGVTAANASQMSDGAAAVLVGRREAAEDAGIQALARFRSRVVVGSDPVMQLTGVIPAAHRALRKAGLSIRDMDWIEVNEAFASVALCFVREFAPDMERFNPWGGAIAHGHPLGGTGAGLMAKVLAGLAHRDGQFGLQVMCIGHGMATATVVERIR</sequence>
<dbReference type="PANTHER" id="PTHR43365">
    <property type="entry name" value="BLR7806 PROTEIN"/>
    <property type="match status" value="1"/>
</dbReference>
<dbReference type="EMBL" id="WTVM01000002">
    <property type="protein sequence ID" value="NMG01476.1"/>
    <property type="molecule type" value="Genomic_DNA"/>
</dbReference>
<evidence type="ECO:0000256" key="3">
    <source>
        <dbReference type="ARBA" id="ARBA00023315"/>
    </source>
</evidence>
<feature type="active site" description="Proton acceptor" evidence="4">
    <location>
        <position position="352"/>
    </location>
</feature>
<evidence type="ECO:0000256" key="1">
    <source>
        <dbReference type="ARBA" id="ARBA00010982"/>
    </source>
</evidence>
<feature type="domain" description="Thiolase N-terminal" evidence="6">
    <location>
        <begin position="10"/>
        <end position="264"/>
    </location>
</feature>
<evidence type="ECO:0000256" key="5">
    <source>
        <dbReference type="RuleBase" id="RU003557"/>
    </source>
</evidence>
<comment type="similarity">
    <text evidence="1 5">Belongs to the thiolase-like superfamily. Thiolase family.</text>
</comment>
<protein>
    <submittedName>
        <fullName evidence="8">Acetyl-CoA C-acyltransferase</fullName>
        <ecNumber evidence="8">2.3.1.16</ecNumber>
    </submittedName>
</protein>
<proteinExistence type="inferred from homology"/>
<dbReference type="PROSITE" id="PS00737">
    <property type="entry name" value="THIOLASE_2"/>
    <property type="match status" value="1"/>
</dbReference>
<dbReference type="AlphaFoldDB" id="A0A972J7D7"/>
<evidence type="ECO:0000313" key="8">
    <source>
        <dbReference type="EMBL" id="NMG01476.1"/>
    </source>
</evidence>
<dbReference type="InterPro" id="IPR020613">
    <property type="entry name" value="Thiolase_CS"/>
</dbReference>
<evidence type="ECO:0000313" key="9">
    <source>
        <dbReference type="Proteomes" id="UP000599523"/>
    </source>
</evidence>
<dbReference type="InterPro" id="IPR020617">
    <property type="entry name" value="Thiolase_C"/>
</dbReference>
<comment type="caution">
    <text evidence="8">The sequence shown here is derived from an EMBL/GenBank/DDBJ whole genome shotgun (WGS) entry which is preliminary data.</text>
</comment>
<dbReference type="RefSeq" id="WP_168986273.1">
    <property type="nucleotide sequence ID" value="NZ_CAWPHM010000222.1"/>
</dbReference>
<gene>
    <name evidence="8" type="ORF">GPA21_00620</name>
</gene>
<evidence type="ECO:0000256" key="2">
    <source>
        <dbReference type="ARBA" id="ARBA00022679"/>
    </source>
</evidence>
<evidence type="ECO:0000256" key="4">
    <source>
        <dbReference type="PIRSR" id="PIRSR000429-1"/>
    </source>
</evidence>
<dbReference type="Pfam" id="PF02803">
    <property type="entry name" value="Thiolase_C"/>
    <property type="match status" value="1"/>
</dbReference>
<dbReference type="PIRSF" id="PIRSF000429">
    <property type="entry name" value="Ac-CoA_Ac_transf"/>
    <property type="match status" value="1"/>
</dbReference>
<feature type="active site" description="Proton acceptor" evidence="4">
    <location>
        <position position="382"/>
    </location>
</feature>
<dbReference type="Proteomes" id="UP000599523">
    <property type="component" value="Unassembled WGS sequence"/>
</dbReference>
<dbReference type="PANTHER" id="PTHR43365:SF1">
    <property type="entry name" value="ACETYL-COA C-ACYLTRANSFERASE"/>
    <property type="match status" value="1"/>
</dbReference>
<dbReference type="Gene3D" id="3.40.47.10">
    <property type="match status" value="1"/>
</dbReference>
<accession>A0A972J7D7</accession>
<dbReference type="GO" id="GO:0003988">
    <property type="term" value="F:acetyl-CoA C-acyltransferase activity"/>
    <property type="evidence" value="ECO:0007669"/>
    <property type="project" value="UniProtKB-EC"/>
</dbReference>
<keyword evidence="3 5" id="KW-0012">Acyltransferase</keyword>
<dbReference type="NCBIfam" id="TIGR01930">
    <property type="entry name" value="AcCoA-C-Actrans"/>
    <property type="match status" value="1"/>
</dbReference>
<organism evidence="8 9">
    <name type="scientific">Azoarcus taiwanensis</name>
    <dbReference type="NCBI Taxonomy" id="666964"/>
    <lineage>
        <taxon>Bacteria</taxon>
        <taxon>Pseudomonadati</taxon>
        <taxon>Pseudomonadota</taxon>
        <taxon>Betaproteobacteria</taxon>
        <taxon>Rhodocyclales</taxon>
        <taxon>Zoogloeaceae</taxon>
        <taxon>Azoarcus</taxon>
    </lineage>
</organism>
<dbReference type="InterPro" id="IPR016039">
    <property type="entry name" value="Thiolase-like"/>
</dbReference>
<evidence type="ECO:0000259" key="6">
    <source>
        <dbReference type="Pfam" id="PF00108"/>
    </source>
</evidence>
<dbReference type="SUPFAM" id="SSF53901">
    <property type="entry name" value="Thiolase-like"/>
    <property type="match status" value="2"/>
</dbReference>
<reference evidence="8" key="1">
    <citation type="submission" date="2019-12" db="EMBL/GenBank/DDBJ databases">
        <title>Comparative genomics gives insights into the taxonomy of the Azoarcus-Aromatoleum group and reveals separate origins of nif in the plant-associated Azoarcus and non-plant-associated Aromatoleum sub-groups.</title>
        <authorList>
            <person name="Lafos M."/>
            <person name="Maluk M."/>
            <person name="Batista M."/>
            <person name="Junghare M."/>
            <person name="Carmona M."/>
            <person name="Faoro H."/>
            <person name="Cruz L.M."/>
            <person name="Battistoni F."/>
            <person name="De Souza E."/>
            <person name="Pedrosa F."/>
            <person name="Chen W.-M."/>
            <person name="Poole P.S."/>
            <person name="Dixon R.A."/>
            <person name="James E.K."/>
        </authorList>
    </citation>
    <scope>NUCLEOTIDE SEQUENCE</scope>
    <source>
        <strain evidence="8">NSC3</strain>
    </source>
</reference>
<dbReference type="InterPro" id="IPR020616">
    <property type="entry name" value="Thiolase_N"/>
</dbReference>
<dbReference type="InterPro" id="IPR002155">
    <property type="entry name" value="Thiolase"/>
</dbReference>
<keyword evidence="9" id="KW-1185">Reference proteome</keyword>
<feature type="domain" description="Thiolase C-terminal" evidence="7">
    <location>
        <begin position="274"/>
        <end position="395"/>
    </location>
</feature>
<dbReference type="CDD" id="cd00751">
    <property type="entry name" value="thiolase"/>
    <property type="match status" value="1"/>
</dbReference>
<evidence type="ECO:0000259" key="7">
    <source>
        <dbReference type="Pfam" id="PF02803"/>
    </source>
</evidence>
<keyword evidence="2 5" id="KW-0808">Transferase</keyword>
<feature type="active site" description="Acyl-thioester intermediate" evidence="4">
    <location>
        <position position="94"/>
    </location>
</feature>
<dbReference type="Pfam" id="PF00108">
    <property type="entry name" value="Thiolase_N"/>
    <property type="match status" value="1"/>
</dbReference>